<dbReference type="EMBL" id="JBBNIN010000009">
    <property type="protein sequence ID" value="MEQ2711085.1"/>
    <property type="molecule type" value="Genomic_DNA"/>
</dbReference>
<feature type="domain" description="LysM" evidence="1">
    <location>
        <begin position="46"/>
        <end position="95"/>
    </location>
</feature>
<sequence length="101" mass="11975">MISKKRRWCFLIILLGVLFMAFHVLFMKTPTIEAQGTKEKKFTSIQVKKGDSLWSIAKEHMGDEYDTVDDYIDEVCETNHIYDRQITDGMYLVIPYYTVRR</sequence>
<gene>
    <name evidence="2" type="ORF">AAAU51_07860</name>
</gene>
<dbReference type="CDD" id="cd00118">
    <property type="entry name" value="LysM"/>
    <property type="match status" value="1"/>
</dbReference>
<organism evidence="2 3">
    <name type="scientific">Anaerostipes amylophilus</name>
    <dbReference type="NCBI Taxonomy" id="2981779"/>
    <lineage>
        <taxon>Bacteria</taxon>
        <taxon>Bacillati</taxon>
        <taxon>Bacillota</taxon>
        <taxon>Clostridia</taxon>
        <taxon>Lachnospirales</taxon>
        <taxon>Lachnospiraceae</taxon>
        <taxon>Anaerostipes</taxon>
    </lineage>
</organism>
<dbReference type="Proteomes" id="UP001482154">
    <property type="component" value="Unassembled WGS sequence"/>
</dbReference>
<dbReference type="Pfam" id="PF01476">
    <property type="entry name" value="LysM"/>
    <property type="match status" value="1"/>
</dbReference>
<dbReference type="SUPFAM" id="SSF54106">
    <property type="entry name" value="LysM domain"/>
    <property type="match status" value="1"/>
</dbReference>
<protein>
    <submittedName>
        <fullName evidence="2">LysM peptidoglycan-binding domain-containing protein</fullName>
    </submittedName>
</protein>
<dbReference type="Gene3D" id="3.10.350.10">
    <property type="entry name" value="LysM domain"/>
    <property type="match status" value="1"/>
</dbReference>
<dbReference type="RefSeq" id="WP_022375276.1">
    <property type="nucleotide sequence ID" value="NZ_JAOQJG010000003.1"/>
</dbReference>
<proteinExistence type="predicted"/>
<evidence type="ECO:0000259" key="1">
    <source>
        <dbReference type="Pfam" id="PF01476"/>
    </source>
</evidence>
<evidence type="ECO:0000313" key="2">
    <source>
        <dbReference type="EMBL" id="MEQ2711085.1"/>
    </source>
</evidence>
<dbReference type="InterPro" id="IPR036779">
    <property type="entry name" value="LysM_dom_sf"/>
</dbReference>
<dbReference type="InterPro" id="IPR018392">
    <property type="entry name" value="LysM"/>
</dbReference>
<name>A0ABV1IV30_9FIRM</name>
<evidence type="ECO:0000313" key="3">
    <source>
        <dbReference type="Proteomes" id="UP001482154"/>
    </source>
</evidence>
<comment type="caution">
    <text evidence="2">The sequence shown here is derived from an EMBL/GenBank/DDBJ whole genome shotgun (WGS) entry which is preliminary data.</text>
</comment>
<accession>A0ABV1IV30</accession>
<keyword evidence="3" id="KW-1185">Reference proteome</keyword>
<reference evidence="2 3" key="1">
    <citation type="submission" date="2024-04" db="EMBL/GenBank/DDBJ databases">
        <title>Human intestinal bacterial collection.</title>
        <authorList>
            <person name="Pauvert C."/>
            <person name="Hitch T.C.A."/>
            <person name="Clavel T."/>
        </authorList>
    </citation>
    <scope>NUCLEOTIDE SEQUENCE [LARGE SCALE GENOMIC DNA]</scope>
    <source>
        <strain evidence="2 3">CLA-AA-H249</strain>
    </source>
</reference>